<evidence type="ECO:0000313" key="3">
    <source>
        <dbReference type="Proteomes" id="UP000293719"/>
    </source>
</evidence>
<accession>A0A4P6V686</accession>
<name>A0A4P6V686_9HYPH</name>
<keyword evidence="3" id="KW-1185">Reference proteome</keyword>
<dbReference type="Proteomes" id="UP000293719">
    <property type="component" value="Chromosome"/>
</dbReference>
<evidence type="ECO:0000256" key="1">
    <source>
        <dbReference type="SAM" id="SignalP"/>
    </source>
</evidence>
<feature type="chain" id="PRO_5020476019" description="DUF1344 domain-containing protein" evidence="1">
    <location>
        <begin position="21"/>
        <end position="88"/>
    </location>
</feature>
<dbReference type="EMBL" id="CP036532">
    <property type="protein sequence ID" value="QBK32393.1"/>
    <property type="molecule type" value="Genomic_DNA"/>
</dbReference>
<dbReference type="AlphaFoldDB" id="A0A4P6V686"/>
<evidence type="ECO:0000313" key="2">
    <source>
        <dbReference type="EMBL" id="QBK32393.1"/>
    </source>
</evidence>
<dbReference type="OrthoDB" id="8279992at2"/>
<gene>
    <name evidence="2" type="ORF">E0E05_12730</name>
</gene>
<dbReference type="KEGG" id="rpod:E0E05_12730"/>
<protein>
    <recommendedName>
        <fullName evidence="4">DUF1344 domain-containing protein</fullName>
    </recommendedName>
</protein>
<feature type="signal peptide" evidence="1">
    <location>
        <begin position="1"/>
        <end position="20"/>
    </location>
</feature>
<evidence type="ECO:0008006" key="4">
    <source>
        <dbReference type="Google" id="ProtNLM"/>
    </source>
</evidence>
<organism evidence="2 3">
    <name type="scientific">Roseitalea porphyridii</name>
    <dbReference type="NCBI Taxonomy" id="1852022"/>
    <lineage>
        <taxon>Bacteria</taxon>
        <taxon>Pseudomonadati</taxon>
        <taxon>Pseudomonadota</taxon>
        <taxon>Alphaproteobacteria</taxon>
        <taxon>Hyphomicrobiales</taxon>
        <taxon>Ahrensiaceae</taxon>
        <taxon>Roseitalea</taxon>
    </lineage>
</organism>
<proteinExistence type="predicted"/>
<reference evidence="2 3" key="1">
    <citation type="journal article" date="2017" name="Int. J. Syst. Evol. Microbiol.">
        <title>Roseitalea porphyridii gen. nov., sp. nov., isolated from a red alga, and reclassification of Hoeflea suaedae Chung et al. 2013 as Pseudohoeflea suaedae gen. nov., comb. nov.</title>
        <authorList>
            <person name="Hyeon J.W."/>
            <person name="Jeong S.E."/>
            <person name="Baek K."/>
            <person name="Jeon C.O."/>
        </authorList>
    </citation>
    <scope>NUCLEOTIDE SEQUENCE [LARGE SCALE GENOMIC DNA]</scope>
    <source>
        <strain evidence="2 3">MA7-20</strain>
    </source>
</reference>
<keyword evidence="1" id="KW-0732">Signal</keyword>
<sequence length="88" mass="8793">MIGLVGLCSLAGLQATSAHAASVTNQNGEPHTLAVTEDGVKSELVVGAGETLTFCLTGCFITLPNGDRAALAGPESVELVGDGAIINR</sequence>